<evidence type="ECO:0000313" key="3">
    <source>
        <dbReference type="EMBL" id="ABS06083.1"/>
    </source>
</evidence>
<protein>
    <submittedName>
        <fullName evidence="3">Uncharacterized protein</fullName>
    </submittedName>
</protein>
<sequence>MPTTTRAVSGDTMERPAQNTPPSGAVSDDERGQLFLIAAAFVAFGGIGVAWRRITAWLLGHDVILPASAELVVTLPASGGAGLDLTRLLVAVAAGLLLLAFAVSAIAKRRARRAHEEQGQVR</sequence>
<dbReference type="EMBL" id="CP000751">
    <property type="protein sequence ID" value="ABS06083.1"/>
    <property type="molecule type" value="Genomic_DNA"/>
</dbReference>
<proteinExistence type="predicted"/>
<feature type="transmembrane region" description="Helical" evidence="2">
    <location>
        <begin position="88"/>
        <end position="107"/>
    </location>
</feature>
<dbReference type="Proteomes" id="UP000001116">
    <property type="component" value="Plasmid pKRAD01"/>
</dbReference>
<gene>
    <name evidence="3" type="ordered locus">Krad_4624</name>
</gene>
<dbReference type="HOGENOM" id="CLU_2059581_0_0_11"/>
<feature type="transmembrane region" description="Helical" evidence="2">
    <location>
        <begin position="32"/>
        <end position="51"/>
    </location>
</feature>
<feature type="region of interest" description="Disordered" evidence="1">
    <location>
        <begin position="1"/>
        <end position="27"/>
    </location>
</feature>
<evidence type="ECO:0000313" key="4">
    <source>
        <dbReference type="Proteomes" id="UP000001116"/>
    </source>
</evidence>
<dbReference type="AlphaFoldDB" id="A6WGZ4"/>
<accession>A6WGZ4</accession>
<evidence type="ECO:0000256" key="1">
    <source>
        <dbReference type="SAM" id="MobiDB-lite"/>
    </source>
</evidence>
<keyword evidence="4" id="KW-1185">Reference proteome</keyword>
<keyword evidence="2" id="KW-1133">Transmembrane helix</keyword>
<keyword evidence="2" id="KW-0472">Membrane</keyword>
<name>A6WGZ4_KINRD</name>
<dbReference type="KEGG" id="kra:Krad_4624"/>
<evidence type="ECO:0000256" key="2">
    <source>
        <dbReference type="SAM" id="Phobius"/>
    </source>
</evidence>
<organism evidence="3 4">
    <name type="scientific">Kineococcus radiotolerans (strain ATCC BAA-149 / DSM 14245 / SRS30216)</name>
    <dbReference type="NCBI Taxonomy" id="266940"/>
    <lineage>
        <taxon>Bacteria</taxon>
        <taxon>Bacillati</taxon>
        <taxon>Actinomycetota</taxon>
        <taxon>Actinomycetes</taxon>
        <taxon>Kineosporiales</taxon>
        <taxon>Kineosporiaceae</taxon>
        <taxon>Kineococcus</taxon>
    </lineage>
</organism>
<keyword evidence="2" id="KW-0812">Transmembrane</keyword>
<reference evidence="4" key="1">
    <citation type="journal article" date="2008" name="PLoS ONE">
        <title>Survival in nuclear waste, extreme resistance, and potential applications gleaned from the genome sequence of Kineococcus radiotolerans SRS30216.</title>
        <authorList>
            <person name="Bagwell C.E."/>
            <person name="Bhat S."/>
            <person name="Hawkins G.M."/>
            <person name="Smith B.W."/>
            <person name="Biswas T."/>
            <person name="Hoover T.R."/>
            <person name="Saunders E."/>
            <person name="Han C.S."/>
            <person name="Tsodikov O.V."/>
            <person name="Shimkets L.J."/>
        </authorList>
    </citation>
    <scope>NUCLEOTIDE SEQUENCE [LARGE SCALE GENOMIC DNA]</scope>
    <source>
        <strain evidence="4">ATCC BAA-149 / DSM 14245 / SRS30216</strain>
    </source>
</reference>
<keyword evidence="3" id="KW-0614">Plasmid</keyword>
<geneLocation type="plasmid" evidence="3 4">
    <name>pKRAD01</name>
</geneLocation>